<protein>
    <recommendedName>
        <fullName evidence="3">Probable chemoreceptor glutamine deamidase CheD</fullName>
        <ecNumber evidence="3">3.5.1.44</ecNumber>
    </recommendedName>
</protein>
<dbReference type="OrthoDB" id="9807202at2"/>
<organism evidence="4 5">
    <name type="scientific">Solidesulfovibrio fructosivorans JJ]</name>
    <dbReference type="NCBI Taxonomy" id="596151"/>
    <lineage>
        <taxon>Bacteria</taxon>
        <taxon>Pseudomonadati</taxon>
        <taxon>Thermodesulfobacteriota</taxon>
        <taxon>Desulfovibrionia</taxon>
        <taxon>Desulfovibrionales</taxon>
        <taxon>Desulfovibrionaceae</taxon>
        <taxon>Solidesulfovibrio</taxon>
    </lineage>
</organism>
<dbReference type="AlphaFoldDB" id="E1JYN7"/>
<dbReference type="CDD" id="cd16352">
    <property type="entry name" value="CheD"/>
    <property type="match status" value="1"/>
</dbReference>
<dbReference type="RefSeq" id="WP_005994749.1">
    <property type="nucleotide sequence ID" value="NZ_AECZ01000019.1"/>
</dbReference>
<dbReference type="EMBL" id="AECZ01000019">
    <property type="protein sequence ID" value="EFL50457.1"/>
    <property type="molecule type" value="Genomic_DNA"/>
</dbReference>
<dbReference type="SUPFAM" id="SSF64438">
    <property type="entry name" value="CNF1/YfiH-like putative cysteine hydrolases"/>
    <property type="match status" value="1"/>
</dbReference>
<comment type="similarity">
    <text evidence="3">Belongs to the CheD family.</text>
</comment>
<dbReference type="InterPro" id="IPR011324">
    <property type="entry name" value="Cytotoxic_necrot_fac-like_cat"/>
</dbReference>
<comment type="function">
    <text evidence="3">Probably deamidates glutamine residues to glutamate on methyl-accepting chemotaxis receptors (MCPs), playing an important role in chemotaxis.</text>
</comment>
<name>E1JYN7_SOLFR</name>
<dbReference type="Pfam" id="PF03975">
    <property type="entry name" value="CheD"/>
    <property type="match status" value="1"/>
</dbReference>
<keyword evidence="2 3" id="KW-0378">Hydrolase</keyword>
<keyword evidence="1 3" id="KW-0145">Chemotaxis</keyword>
<evidence type="ECO:0000313" key="4">
    <source>
        <dbReference type="EMBL" id="EFL50457.1"/>
    </source>
</evidence>
<sequence length="158" mass="17184">MEIIVSISDMKVTHRARDVLVTHALGSCLGLAAYDPTTGVAGLIHCLLPVARDGAKEPVKNPFMYVNLGVPQMMRALFNRGATKENLILKAAGCGRMMHISNQFDTGANNFAALKKLLQINEMRLLAEDVGGTIPRTMRLFAETGRVVISSCGRSWDL</sequence>
<dbReference type="HAMAP" id="MF_01440">
    <property type="entry name" value="CheD"/>
    <property type="match status" value="1"/>
</dbReference>
<evidence type="ECO:0000256" key="2">
    <source>
        <dbReference type="ARBA" id="ARBA00022801"/>
    </source>
</evidence>
<dbReference type="GO" id="GO:0006935">
    <property type="term" value="P:chemotaxis"/>
    <property type="evidence" value="ECO:0007669"/>
    <property type="project" value="UniProtKB-UniRule"/>
</dbReference>
<evidence type="ECO:0000256" key="3">
    <source>
        <dbReference type="HAMAP-Rule" id="MF_01440"/>
    </source>
</evidence>
<dbReference type="eggNOG" id="COG1871">
    <property type="taxonomic scope" value="Bacteria"/>
</dbReference>
<comment type="catalytic activity">
    <reaction evidence="3">
        <text>L-glutaminyl-[protein] + H2O = L-glutamyl-[protein] + NH4(+)</text>
        <dbReference type="Rhea" id="RHEA:16441"/>
        <dbReference type="Rhea" id="RHEA-COMP:10207"/>
        <dbReference type="Rhea" id="RHEA-COMP:10208"/>
        <dbReference type="ChEBI" id="CHEBI:15377"/>
        <dbReference type="ChEBI" id="CHEBI:28938"/>
        <dbReference type="ChEBI" id="CHEBI:29973"/>
        <dbReference type="ChEBI" id="CHEBI:30011"/>
        <dbReference type="EC" id="3.5.1.44"/>
    </reaction>
</comment>
<dbReference type="Gene3D" id="3.30.1330.200">
    <property type="match status" value="1"/>
</dbReference>
<gene>
    <name evidence="3" type="primary">cheD</name>
    <name evidence="4" type="ORF">DesfrDRAFT_2736</name>
</gene>
<dbReference type="Proteomes" id="UP000006250">
    <property type="component" value="Unassembled WGS sequence"/>
</dbReference>
<dbReference type="STRING" id="596151.DesfrDRAFT_2736"/>
<dbReference type="GO" id="GO:0050568">
    <property type="term" value="F:protein-glutamine glutaminase activity"/>
    <property type="evidence" value="ECO:0007669"/>
    <property type="project" value="UniProtKB-UniRule"/>
</dbReference>
<evidence type="ECO:0000313" key="5">
    <source>
        <dbReference type="Proteomes" id="UP000006250"/>
    </source>
</evidence>
<dbReference type="EC" id="3.5.1.44" evidence="3"/>
<accession>E1JYN7</accession>
<dbReference type="PANTHER" id="PTHR35147:SF1">
    <property type="entry name" value="CHEMORECEPTOR GLUTAMINE DEAMIDASE CHED-RELATED"/>
    <property type="match status" value="1"/>
</dbReference>
<dbReference type="InterPro" id="IPR038592">
    <property type="entry name" value="CheD-like_sf"/>
</dbReference>
<proteinExistence type="inferred from homology"/>
<dbReference type="InterPro" id="IPR005659">
    <property type="entry name" value="Chemorcpt_Glu_NH3ase_CheD"/>
</dbReference>
<evidence type="ECO:0000256" key="1">
    <source>
        <dbReference type="ARBA" id="ARBA00022500"/>
    </source>
</evidence>
<comment type="caution">
    <text evidence="4">The sequence shown here is derived from an EMBL/GenBank/DDBJ whole genome shotgun (WGS) entry which is preliminary data.</text>
</comment>
<reference evidence="4 5" key="1">
    <citation type="submission" date="2010-08" db="EMBL/GenBank/DDBJ databases">
        <title>The draft genome of Desulfovibrio fructosovorans JJ.</title>
        <authorList>
            <consortium name="US DOE Joint Genome Institute (JGI-PGF)"/>
            <person name="Lucas S."/>
            <person name="Copeland A."/>
            <person name="Lapidus A."/>
            <person name="Cheng J.-F."/>
            <person name="Bruce D."/>
            <person name="Goodwin L."/>
            <person name="Pitluck S."/>
            <person name="Land M.L."/>
            <person name="Hauser L."/>
            <person name="Chang Y.-J."/>
            <person name="Jeffries C."/>
            <person name="Wall J.D."/>
            <person name="Stahl D.A."/>
            <person name="Arkin A.P."/>
            <person name="Dehal P."/>
            <person name="Stolyar S.M."/>
            <person name="Hazen T.C."/>
            <person name="Woyke T.J."/>
        </authorList>
    </citation>
    <scope>NUCLEOTIDE SEQUENCE [LARGE SCALE GENOMIC DNA]</scope>
    <source>
        <strain evidence="4 5">JJ</strain>
    </source>
</reference>
<keyword evidence="5" id="KW-1185">Reference proteome</keyword>
<dbReference type="PANTHER" id="PTHR35147">
    <property type="entry name" value="CHEMORECEPTOR GLUTAMINE DEAMIDASE CHED-RELATED"/>
    <property type="match status" value="1"/>
</dbReference>